<protein>
    <submittedName>
        <fullName evidence="1">Uncharacterized protein</fullName>
    </submittedName>
</protein>
<organism evidence="1 2">
    <name type="scientific">Coemansia reversa (strain ATCC 12441 / NRRL 1564)</name>
    <dbReference type="NCBI Taxonomy" id="763665"/>
    <lineage>
        <taxon>Eukaryota</taxon>
        <taxon>Fungi</taxon>
        <taxon>Fungi incertae sedis</taxon>
        <taxon>Zoopagomycota</taxon>
        <taxon>Kickxellomycotina</taxon>
        <taxon>Kickxellomycetes</taxon>
        <taxon>Kickxellales</taxon>
        <taxon>Kickxellaceae</taxon>
        <taxon>Coemansia</taxon>
    </lineage>
</organism>
<dbReference type="AlphaFoldDB" id="A0A2G5B8W5"/>
<reference evidence="1 2" key="1">
    <citation type="journal article" date="2015" name="Genome Biol. Evol.">
        <title>Phylogenomic analyses indicate that early fungi evolved digesting cell walls of algal ancestors of land plants.</title>
        <authorList>
            <person name="Chang Y."/>
            <person name="Wang S."/>
            <person name="Sekimoto S."/>
            <person name="Aerts A.L."/>
            <person name="Choi C."/>
            <person name="Clum A."/>
            <person name="LaButti K.M."/>
            <person name="Lindquist E.A."/>
            <person name="Yee Ngan C."/>
            <person name="Ohm R.A."/>
            <person name="Salamov A.A."/>
            <person name="Grigoriev I.V."/>
            <person name="Spatafora J.W."/>
            <person name="Berbee M.L."/>
        </authorList>
    </citation>
    <scope>NUCLEOTIDE SEQUENCE [LARGE SCALE GENOMIC DNA]</scope>
    <source>
        <strain evidence="1 2">NRRL 1564</strain>
    </source>
</reference>
<evidence type="ECO:0000313" key="2">
    <source>
        <dbReference type="Proteomes" id="UP000242474"/>
    </source>
</evidence>
<sequence length="144" mass="16579">MSKRGGELGLEWDSPERKRLRNATSTSLAWRWSHVSEEQRCADEIGSLLKQDQHCSLTRRMDAAVQLVQKLRHLQTMDTQSACRLFEQLYGSVLDYVGSLIYALQQSDESNNSYQNDDVESVQSSFADVYQFLIEIIARHTECM</sequence>
<keyword evidence="2" id="KW-1185">Reference proteome</keyword>
<name>A0A2G5B8W5_COERN</name>
<proteinExistence type="predicted"/>
<accession>A0A2G5B8W5</accession>
<dbReference type="EMBL" id="KZ303507">
    <property type="protein sequence ID" value="PIA15455.1"/>
    <property type="molecule type" value="Genomic_DNA"/>
</dbReference>
<dbReference type="OrthoDB" id="5570571at2759"/>
<evidence type="ECO:0000313" key="1">
    <source>
        <dbReference type="EMBL" id="PIA15455.1"/>
    </source>
</evidence>
<dbReference type="Proteomes" id="UP000242474">
    <property type="component" value="Unassembled WGS sequence"/>
</dbReference>
<gene>
    <name evidence="1" type="ORF">COEREDRAFT_82000</name>
</gene>